<dbReference type="OrthoDB" id="9813713at2"/>
<protein>
    <submittedName>
        <fullName evidence="1">DUF393 domain-containing protein</fullName>
    </submittedName>
</protein>
<dbReference type="GO" id="GO:0015035">
    <property type="term" value="F:protein-disulfide reductase activity"/>
    <property type="evidence" value="ECO:0007669"/>
    <property type="project" value="InterPro"/>
</dbReference>
<dbReference type="Proteomes" id="UP000431901">
    <property type="component" value="Unassembled WGS sequence"/>
</dbReference>
<reference evidence="1 2" key="1">
    <citation type="submission" date="2019-12" db="EMBL/GenBank/DDBJ databases">
        <title>Nocardia macrotermitis sp. nov. and Nocardia aurantia sp. nov., isolated from the gut of the fungus growing-termite Macrotermes natalensis.</title>
        <authorList>
            <person name="Christine B."/>
            <person name="Rene B."/>
        </authorList>
    </citation>
    <scope>NUCLEOTIDE SEQUENCE [LARGE SCALE GENOMIC DNA]</scope>
    <source>
        <strain evidence="1 2">DSM 102126</strain>
    </source>
</reference>
<name>A0A6I4WF42_9ACTN</name>
<evidence type="ECO:0000313" key="1">
    <source>
        <dbReference type="EMBL" id="MXQ67510.1"/>
    </source>
</evidence>
<dbReference type="Pfam" id="PF04134">
    <property type="entry name" value="DCC1-like"/>
    <property type="match status" value="1"/>
</dbReference>
<comment type="caution">
    <text evidence="1">The sequence shown here is derived from an EMBL/GenBank/DDBJ whole genome shotgun (WGS) entry which is preliminary data.</text>
</comment>
<keyword evidence="2" id="KW-1185">Reference proteome</keyword>
<dbReference type="AlphaFoldDB" id="A0A6I4WF42"/>
<organism evidence="1 2">
    <name type="scientific">Actinomadura rayongensis</name>
    <dbReference type="NCBI Taxonomy" id="1429076"/>
    <lineage>
        <taxon>Bacteria</taxon>
        <taxon>Bacillati</taxon>
        <taxon>Actinomycetota</taxon>
        <taxon>Actinomycetes</taxon>
        <taxon>Streptosporangiales</taxon>
        <taxon>Thermomonosporaceae</taxon>
        <taxon>Actinomadura</taxon>
    </lineage>
</organism>
<accession>A0A6I4WF42</accession>
<evidence type="ECO:0000313" key="2">
    <source>
        <dbReference type="Proteomes" id="UP000431901"/>
    </source>
</evidence>
<gene>
    <name evidence="1" type="ORF">GQ466_26175</name>
</gene>
<dbReference type="EMBL" id="WUTW01000007">
    <property type="protein sequence ID" value="MXQ67510.1"/>
    <property type="molecule type" value="Genomic_DNA"/>
</dbReference>
<dbReference type="InterPro" id="IPR007263">
    <property type="entry name" value="DCC1-like"/>
</dbReference>
<sequence>MMGRPVLLYDGDCGFCTASVRFIERHIPTRARIMPYQLADLAALGVTASHAAREVLWVDERGRVHGAAQAVARLLTEAGGAWRPVGLLLRTPPLRWIALAAYRFVSKHRDRLPGGTPACALPPGRAPGTG</sequence>
<proteinExistence type="predicted"/>